<protein>
    <submittedName>
        <fullName evidence="5">Uncharacterized protein</fullName>
    </submittedName>
</protein>
<dbReference type="GO" id="GO:0051315">
    <property type="term" value="P:attachment of mitotic spindle microtubules to kinetochore"/>
    <property type="evidence" value="ECO:0007669"/>
    <property type="project" value="TreeGrafter"/>
</dbReference>
<organism evidence="5 6">
    <name type="scientific">Euroglyphus maynei</name>
    <name type="common">Mayne's house dust mite</name>
    <dbReference type="NCBI Taxonomy" id="6958"/>
    <lineage>
        <taxon>Eukaryota</taxon>
        <taxon>Metazoa</taxon>
        <taxon>Ecdysozoa</taxon>
        <taxon>Arthropoda</taxon>
        <taxon>Chelicerata</taxon>
        <taxon>Arachnida</taxon>
        <taxon>Acari</taxon>
        <taxon>Acariformes</taxon>
        <taxon>Sarcoptiformes</taxon>
        <taxon>Astigmata</taxon>
        <taxon>Psoroptidia</taxon>
        <taxon>Analgoidea</taxon>
        <taxon>Pyroglyphidae</taxon>
        <taxon>Pyroglyphinae</taxon>
        <taxon>Euroglyphus</taxon>
    </lineage>
</organism>
<evidence type="ECO:0000256" key="4">
    <source>
        <dbReference type="SAM" id="MobiDB-lite"/>
    </source>
</evidence>
<evidence type="ECO:0000256" key="3">
    <source>
        <dbReference type="ARBA" id="ARBA00023242"/>
    </source>
</evidence>
<dbReference type="Proteomes" id="UP000194236">
    <property type="component" value="Unassembled WGS sequence"/>
</dbReference>
<feature type="compositionally biased region" description="Polar residues" evidence="4">
    <location>
        <begin position="29"/>
        <end position="38"/>
    </location>
</feature>
<comment type="subcellular location">
    <subcellularLocation>
        <location evidence="1">Nucleus</location>
    </subcellularLocation>
</comment>
<proteinExistence type="inferred from homology"/>
<dbReference type="InterPro" id="IPR014710">
    <property type="entry name" value="RmlC-like_jellyroll"/>
</dbReference>
<comment type="similarity">
    <text evidence="2">Belongs to the CENP-C/MIF2 family.</text>
</comment>
<dbReference type="SUPFAM" id="SSF51182">
    <property type="entry name" value="RmlC-like cupins"/>
    <property type="match status" value="1"/>
</dbReference>
<dbReference type="GO" id="GO:0051455">
    <property type="term" value="P:spindle attachment to meiosis I kinetochore"/>
    <property type="evidence" value="ECO:0007669"/>
    <property type="project" value="TreeGrafter"/>
</dbReference>
<sequence>MDNHSEHDEEIAPNNYFLSSDDEQDQPQHETNSPSSPKSFDRNNSLEDRSSPELIILRKKKRQNKLDQMLKIVTNNDDSPPVNYDTHLRRSRRNRIRPLDYWRGQRPIYQMEHRQINNQIVTMPTIVGVAKPREPAIIKRRRLNKKENKRKIDDKKVNEKNDDKKDDDHHPIHGPKFNDILNLSIHSKKFKKKPAIDCPEYVKSYSGFTFKPSDLSKGIHTALVDNDPERAVGMIRFEPLATKKLGKNVPFYTYFTVIYGTLIIKVDGEEDALVKTGSYFKICPRATYCIKNVREDEALIQFLIIKKQKQSN</sequence>
<reference evidence="5 6" key="1">
    <citation type="submission" date="2017-03" db="EMBL/GenBank/DDBJ databases">
        <title>Genome Survey of Euroglyphus maynei.</title>
        <authorList>
            <person name="Arlian L.G."/>
            <person name="Morgan M.S."/>
            <person name="Rider S.D."/>
        </authorList>
    </citation>
    <scope>NUCLEOTIDE SEQUENCE [LARGE SCALE GENOMIC DNA]</scope>
    <source>
        <strain evidence="5">Arlian Lab</strain>
        <tissue evidence="5">Whole body</tissue>
    </source>
</reference>
<gene>
    <name evidence="5" type="ORF">BLA29_000889</name>
</gene>
<dbReference type="Gene3D" id="2.60.120.10">
    <property type="entry name" value="Jelly Rolls"/>
    <property type="match status" value="1"/>
</dbReference>
<feature type="compositionally biased region" description="Basic and acidic residues" evidence="4">
    <location>
        <begin position="150"/>
        <end position="171"/>
    </location>
</feature>
<evidence type="ECO:0000313" key="6">
    <source>
        <dbReference type="Proteomes" id="UP000194236"/>
    </source>
</evidence>
<evidence type="ECO:0000313" key="5">
    <source>
        <dbReference type="EMBL" id="OTF71854.1"/>
    </source>
</evidence>
<feature type="region of interest" description="Disordered" evidence="4">
    <location>
        <begin position="142"/>
        <end position="175"/>
    </location>
</feature>
<dbReference type="InterPro" id="IPR011051">
    <property type="entry name" value="RmlC_Cupin_sf"/>
</dbReference>
<dbReference type="GO" id="GO:0019237">
    <property type="term" value="F:centromeric DNA binding"/>
    <property type="evidence" value="ECO:0007669"/>
    <property type="project" value="InterPro"/>
</dbReference>
<feature type="compositionally biased region" description="Basic and acidic residues" evidence="4">
    <location>
        <begin position="39"/>
        <end position="51"/>
    </location>
</feature>
<dbReference type="GO" id="GO:0051382">
    <property type="term" value="P:kinetochore assembly"/>
    <property type="evidence" value="ECO:0007669"/>
    <property type="project" value="InterPro"/>
</dbReference>
<dbReference type="GO" id="GO:0005634">
    <property type="term" value="C:nucleus"/>
    <property type="evidence" value="ECO:0007669"/>
    <property type="project" value="UniProtKB-SubCell"/>
</dbReference>
<feature type="region of interest" description="Disordered" evidence="4">
    <location>
        <begin position="1"/>
        <end position="53"/>
    </location>
</feature>
<accession>A0A1Y3AVM4</accession>
<dbReference type="InterPro" id="IPR028386">
    <property type="entry name" value="CENP-C/Mif2/cnp3"/>
</dbReference>
<evidence type="ECO:0000256" key="1">
    <source>
        <dbReference type="ARBA" id="ARBA00004123"/>
    </source>
</evidence>
<evidence type="ECO:0000256" key="2">
    <source>
        <dbReference type="ARBA" id="ARBA00010291"/>
    </source>
</evidence>
<comment type="caution">
    <text evidence="5">The sequence shown here is derived from an EMBL/GenBank/DDBJ whole genome shotgun (WGS) entry which is preliminary data.</text>
</comment>
<dbReference type="PANTHER" id="PTHR16684">
    <property type="entry name" value="CENTROMERE PROTEIN C"/>
    <property type="match status" value="1"/>
</dbReference>
<dbReference type="OrthoDB" id="1939643at2759"/>
<name>A0A1Y3AVM4_EURMA</name>
<keyword evidence="6" id="KW-1185">Reference proteome</keyword>
<dbReference type="EMBL" id="MUJZ01058982">
    <property type="protein sequence ID" value="OTF71854.1"/>
    <property type="molecule type" value="Genomic_DNA"/>
</dbReference>
<keyword evidence="3" id="KW-0539">Nucleus</keyword>
<dbReference type="AlphaFoldDB" id="A0A1Y3AVM4"/>
<dbReference type="PANTHER" id="PTHR16684:SF11">
    <property type="entry name" value="CENTROMERE PROTEIN C"/>
    <property type="match status" value="1"/>
</dbReference>
<dbReference type="GO" id="GO:0000776">
    <property type="term" value="C:kinetochore"/>
    <property type="evidence" value="ECO:0007669"/>
    <property type="project" value="InterPro"/>
</dbReference>